<gene>
    <name evidence="9" type="ORF">JGI23_01813</name>
</gene>
<dbReference type="GO" id="GO:0071978">
    <property type="term" value="P:bacterial-type flagellum-dependent swarming motility"/>
    <property type="evidence" value="ECO:0007669"/>
    <property type="project" value="TreeGrafter"/>
</dbReference>
<dbReference type="Pfam" id="PF06429">
    <property type="entry name" value="Flg_bbr_C"/>
    <property type="match status" value="1"/>
</dbReference>
<dbReference type="InterPro" id="IPR019776">
    <property type="entry name" value="Flagellar_basal_body_rod_CS"/>
</dbReference>
<dbReference type="AlphaFoldDB" id="A0A0P1P0G8"/>
<dbReference type="GO" id="GO:0030694">
    <property type="term" value="C:bacterial-type flagellum basal body, rod"/>
    <property type="evidence" value="ECO:0007669"/>
    <property type="project" value="UniProtKB-UniRule"/>
</dbReference>
<evidence type="ECO:0000313" key="10">
    <source>
        <dbReference type="Proteomes" id="UP000199197"/>
    </source>
</evidence>
<organism evidence="9 10">
    <name type="scientific">Candidatus Chryseopegocella kryptomonas</name>
    <dbReference type="NCBI Taxonomy" id="1633643"/>
    <lineage>
        <taxon>Bacteria</taxon>
        <taxon>Pseudomonadati</taxon>
        <taxon>Candidatus Kryptoniota</taxon>
        <taxon>Candidatus Chryseopegocella</taxon>
    </lineage>
</organism>
<dbReference type="InterPro" id="IPR010930">
    <property type="entry name" value="Flg_bb/hook_C_dom"/>
</dbReference>
<keyword evidence="9" id="KW-0282">Flagellum</keyword>
<keyword evidence="4 6" id="KW-0975">Bacterial flagellum</keyword>
<evidence type="ECO:0000259" key="8">
    <source>
        <dbReference type="Pfam" id="PF06429"/>
    </source>
</evidence>
<dbReference type="PANTHER" id="PTHR30435">
    <property type="entry name" value="FLAGELLAR PROTEIN"/>
    <property type="match status" value="1"/>
</dbReference>
<dbReference type="EMBL" id="CZVW01000028">
    <property type="protein sequence ID" value="CUT04820.1"/>
    <property type="molecule type" value="Genomic_DNA"/>
</dbReference>
<comment type="subunit">
    <text evidence="5 6">The basal body constitutes a major portion of the flagellar organelle and consists of four rings (L,P,S, and M) mounted on a central rod. The rod consists of about 26 subunits of FlgG in the distal portion, and FlgB, FlgC and FlgF are thought to build up the proximal portion of the rod with about 6 subunits each.</text>
</comment>
<keyword evidence="9" id="KW-0969">Cilium</keyword>
<evidence type="ECO:0000259" key="7">
    <source>
        <dbReference type="Pfam" id="PF00460"/>
    </source>
</evidence>
<dbReference type="RefSeq" id="WP_092351027.1">
    <property type="nucleotide sequence ID" value="NZ_CZVW01000028.1"/>
</dbReference>
<dbReference type="Pfam" id="PF00460">
    <property type="entry name" value="Flg_bb_rod"/>
    <property type="match status" value="1"/>
</dbReference>
<evidence type="ECO:0000256" key="6">
    <source>
        <dbReference type="RuleBase" id="RU362062"/>
    </source>
</evidence>
<keyword evidence="9" id="KW-0966">Cell projection</keyword>
<dbReference type="InterPro" id="IPR001444">
    <property type="entry name" value="Flag_bb_rod_N"/>
</dbReference>
<accession>A0A0P1P0G8</accession>
<sequence length="165" mass="18541">MKIEKLFTAFNISAMGLSAQRKKMTAIAENIANVETTRTENGTPYKRKVVLMRASPEKNFALVLKRETIGLETTNEKHFYSNGAEFIEDENTVRGVKTEIVEDNSPERLVYNPEHPDADENGYVHMPNVNIIVEMVDMISATRAYEANVTAFNASKNIAKDALEI</sequence>
<evidence type="ECO:0000256" key="1">
    <source>
        <dbReference type="ARBA" id="ARBA00004117"/>
    </source>
</evidence>
<comment type="similarity">
    <text evidence="2">Belongs to the flagella basal body rod proteins family.</text>
</comment>
<evidence type="ECO:0000256" key="2">
    <source>
        <dbReference type="ARBA" id="ARBA00009677"/>
    </source>
</evidence>
<evidence type="ECO:0000313" key="9">
    <source>
        <dbReference type="EMBL" id="CUT04820.1"/>
    </source>
</evidence>
<reference evidence="10" key="1">
    <citation type="submission" date="2015-11" db="EMBL/GenBank/DDBJ databases">
        <authorList>
            <person name="Varghese N."/>
        </authorList>
    </citation>
    <scope>NUCLEOTIDE SEQUENCE [LARGE SCALE GENOMIC DNA]</scope>
    <source>
        <strain evidence="10">JGI-23</strain>
    </source>
</reference>
<dbReference type="PROSITE" id="PS00588">
    <property type="entry name" value="FLAGELLA_BB_ROD"/>
    <property type="match status" value="1"/>
</dbReference>
<feature type="domain" description="Flagellar basal-body/hook protein C-terminal" evidence="8">
    <location>
        <begin position="121"/>
        <end position="164"/>
    </location>
</feature>
<dbReference type="Proteomes" id="UP000199197">
    <property type="component" value="Unassembled WGS sequence"/>
</dbReference>
<feature type="domain" description="Flagellar basal body rod protein N-terminal" evidence="7">
    <location>
        <begin position="11"/>
        <end position="37"/>
    </location>
</feature>
<protein>
    <recommendedName>
        <fullName evidence="3 6">Flagellar basal-body rod protein FlgC</fullName>
    </recommendedName>
</protein>
<dbReference type="InterPro" id="IPR006299">
    <property type="entry name" value="FlgC"/>
</dbReference>
<dbReference type="NCBIfam" id="TIGR01395">
    <property type="entry name" value="FlgC"/>
    <property type="match status" value="1"/>
</dbReference>
<proteinExistence type="inferred from homology"/>
<name>A0A0P1P0G8_9BACT</name>
<dbReference type="OrthoDB" id="9794148at2"/>
<comment type="subcellular location">
    <subcellularLocation>
        <location evidence="1 6">Bacterial flagellum basal body</location>
    </subcellularLocation>
</comment>
<dbReference type="PANTHER" id="PTHR30435:SF2">
    <property type="entry name" value="FLAGELLAR BASAL-BODY ROD PROTEIN FLGC"/>
    <property type="match status" value="1"/>
</dbReference>
<keyword evidence="10" id="KW-1185">Reference proteome</keyword>
<evidence type="ECO:0000256" key="4">
    <source>
        <dbReference type="ARBA" id="ARBA00023143"/>
    </source>
</evidence>
<evidence type="ECO:0000256" key="5">
    <source>
        <dbReference type="ARBA" id="ARBA00025933"/>
    </source>
</evidence>
<evidence type="ECO:0000256" key="3">
    <source>
        <dbReference type="ARBA" id="ARBA00017941"/>
    </source>
</evidence>